<organism evidence="2 3">
    <name type="scientific">Streptomyces monticola</name>
    <dbReference type="NCBI Taxonomy" id="2666263"/>
    <lineage>
        <taxon>Bacteria</taxon>
        <taxon>Bacillati</taxon>
        <taxon>Actinomycetota</taxon>
        <taxon>Actinomycetes</taxon>
        <taxon>Kitasatosporales</taxon>
        <taxon>Streptomycetaceae</taxon>
        <taxon>Streptomyces</taxon>
    </lineage>
</organism>
<comment type="caution">
    <text evidence="2">The sequence shown here is derived from an EMBL/GenBank/DDBJ whole genome shotgun (WGS) entry which is preliminary data.</text>
</comment>
<proteinExistence type="predicted"/>
<dbReference type="InterPro" id="IPR000073">
    <property type="entry name" value="AB_hydrolase_1"/>
</dbReference>
<evidence type="ECO:0000259" key="1">
    <source>
        <dbReference type="Pfam" id="PF00561"/>
    </source>
</evidence>
<evidence type="ECO:0000313" key="2">
    <source>
        <dbReference type="EMBL" id="MFC7309262.1"/>
    </source>
</evidence>
<dbReference type="InterPro" id="IPR029058">
    <property type="entry name" value="AB_hydrolase_fold"/>
</dbReference>
<dbReference type="Pfam" id="PF00561">
    <property type="entry name" value="Abhydrolase_1"/>
    <property type="match status" value="1"/>
</dbReference>
<dbReference type="Proteomes" id="UP001596523">
    <property type="component" value="Unassembled WGS sequence"/>
</dbReference>
<dbReference type="RefSeq" id="WP_381838021.1">
    <property type="nucleotide sequence ID" value="NZ_JBHTCF010000020.1"/>
</dbReference>
<dbReference type="EMBL" id="JBHTCF010000020">
    <property type="protein sequence ID" value="MFC7309262.1"/>
    <property type="molecule type" value="Genomic_DNA"/>
</dbReference>
<gene>
    <name evidence="2" type="ORF">ACFQVC_34270</name>
</gene>
<name>A0ABW2JVA3_9ACTN</name>
<keyword evidence="3" id="KW-1185">Reference proteome</keyword>
<dbReference type="PANTHER" id="PTHR43433:SF5">
    <property type="entry name" value="AB HYDROLASE-1 DOMAIN-CONTAINING PROTEIN"/>
    <property type="match status" value="1"/>
</dbReference>
<dbReference type="PANTHER" id="PTHR43433">
    <property type="entry name" value="HYDROLASE, ALPHA/BETA FOLD FAMILY PROTEIN"/>
    <property type="match status" value="1"/>
</dbReference>
<accession>A0ABW2JVA3</accession>
<sequence>MTTTRVATRGREHTTVRAGDGALLHAFSAGDRHRPAVVIAPACGMPVALSDPWISALAAHAYVLTWETRCLAASDPHTSDDALVPDDFDTLGHDAATQANDLLTVLDHFGVERAHAAGFCGGAVLALQAAAAQPGRFSSLSLWHGDFPLLDAATTAHQRNLNAILAMAAASRDTAAELLTMLRQLISSQAPPHLAELLLHPYASAERFHRYSKLNTALTTTDLAPLLPRITVPALVVTAATDATTHPAGSRAAARLLPGAELAEAPEGAHLDAFDATPAHQSLLRDFLTAHP</sequence>
<evidence type="ECO:0000313" key="3">
    <source>
        <dbReference type="Proteomes" id="UP001596523"/>
    </source>
</evidence>
<dbReference type="Gene3D" id="3.40.50.1820">
    <property type="entry name" value="alpha/beta hydrolase"/>
    <property type="match status" value="1"/>
</dbReference>
<dbReference type="InterPro" id="IPR050471">
    <property type="entry name" value="AB_hydrolase"/>
</dbReference>
<dbReference type="GO" id="GO:0016787">
    <property type="term" value="F:hydrolase activity"/>
    <property type="evidence" value="ECO:0007669"/>
    <property type="project" value="UniProtKB-KW"/>
</dbReference>
<reference evidence="3" key="1">
    <citation type="journal article" date="2019" name="Int. J. Syst. Evol. Microbiol.">
        <title>The Global Catalogue of Microorganisms (GCM) 10K type strain sequencing project: providing services to taxonomists for standard genome sequencing and annotation.</title>
        <authorList>
            <consortium name="The Broad Institute Genomics Platform"/>
            <consortium name="The Broad Institute Genome Sequencing Center for Infectious Disease"/>
            <person name="Wu L."/>
            <person name="Ma J."/>
        </authorList>
    </citation>
    <scope>NUCLEOTIDE SEQUENCE [LARGE SCALE GENOMIC DNA]</scope>
    <source>
        <strain evidence="3">SYNS20</strain>
    </source>
</reference>
<keyword evidence="2" id="KW-0378">Hydrolase</keyword>
<feature type="domain" description="AB hydrolase-1" evidence="1">
    <location>
        <begin position="52"/>
        <end position="275"/>
    </location>
</feature>
<protein>
    <submittedName>
        <fullName evidence="2">Alpha/beta fold hydrolase</fullName>
    </submittedName>
</protein>
<dbReference type="SUPFAM" id="SSF53474">
    <property type="entry name" value="alpha/beta-Hydrolases"/>
    <property type="match status" value="1"/>
</dbReference>